<dbReference type="SUPFAM" id="SSF47616">
    <property type="entry name" value="GST C-terminal domain-like"/>
    <property type="match status" value="1"/>
</dbReference>
<dbReference type="CDD" id="cd00299">
    <property type="entry name" value="GST_C_family"/>
    <property type="match status" value="1"/>
</dbReference>
<reference evidence="3" key="1">
    <citation type="submission" date="2023-06" db="EMBL/GenBank/DDBJ databases">
        <title>Genome-scale phylogeny and comparative genomics of the fungal order Sordariales.</title>
        <authorList>
            <consortium name="Lawrence Berkeley National Laboratory"/>
            <person name="Hensen N."/>
            <person name="Bonometti L."/>
            <person name="Westerberg I."/>
            <person name="Brannstrom I.O."/>
            <person name="Guillou S."/>
            <person name="Cros-Aarteil S."/>
            <person name="Calhoun S."/>
            <person name="Haridas S."/>
            <person name="Kuo A."/>
            <person name="Mondo S."/>
            <person name="Pangilinan J."/>
            <person name="Riley R."/>
            <person name="Labutti K."/>
            <person name="Andreopoulos B."/>
            <person name="Lipzen A."/>
            <person name="Chen C."/>
            <person name="Yanf M."/>
            <person name="Daum C."/>
            <person name="Ng V."/>
            <person name="Clum A."/>
            <person name="Steindorff A."/>
            <person name="Ohm R."/>
            <person name="Martin F."/>
            <person name="Silar P."/>
            <person name="Natvig D."/>
            <person name="Lalanne C."/>
            <person name="Gautier V."/>
            <person name="Ament-Velasquez S.L."/>
            <person name="Kruys A."/>
            <person name="Hutchinson M.I."/>
            <person name="Powell A.J."/>
            <person name="Barry K."/>
            <person name="Miller A.N."/>
            <person name="Grigoriev I.V."/>
            <person name="Debuchy R."/>
            <person name="Gladieux P."/>
            <person name="Thoren M.H."/>
            <person name="Johannesson H."/>
        </authorList>
    </citation>
    <scope>NUCLEOTIDE SEQUENCE</scope>
    <source>
        <strain evidence="3">8032-3</strain>
    </source>
</reference>
<dbReference type="Proteomes" id="UP001244011">
    <property type="component" value="Unassembled WGS sequence"/>
</dbReference>
<dbReference type="InterPro" id="IPR004045">
    <property type="entry name" value="Glutathione_S-Trfase_N"/>
</dbReference>
<feature type="domain" description="Glutathione S-transferase UstS-like C-terminal" evidence="2">
    <location>
        <begin position="116"/>
        <end position="237"/>
    </location>
</feature>
<dbReference type="GeneID" id="85314357"/>
<dbReference type="InterPro" id="IPR036249">
    <property type="entry name" value="Thioredoxin-like_sf"/>
</dbReference>
<dbReference type="InterPro" id="IPR054416">
    <property type="entry name" value="GST_UstS-like_C"/>
</dbReference>
<sequence length="247" mass="28499">MASNTDIVLYDIYSREPCRAWSPNTWKIRLMLNYKSLPYTTHWLEYPEIAPFLSQLVLPNEPPANAPYTVPAARFPDGGYLMNSVAISQRLNKDYPDPPLHLDTPYHKKVIELLSKFTEELEAVYIPAVPRELLNPPSAEYFYRTRQEMVGAPLPDFEKSDKGGENAWKAAEPHIKELAGLYRENSGGPFVLGKDVSYVDFVLVAWLKLFDCIGKLEDFKRWGGEELLNLYDASREWLEREERQLLN</sequence>
<protein>
    <submittedName>
        <fullName evidence="3">Glutathione S-transferase-like protein ustS</fullName>
    </submittedName>
</protein>
<evidence type="ECO:0000259" key="2">
    <source>
        <dbReference type="Pfam" id="PF22041"/>
    </source>
</evidence>
<dbReference type="InterPro" id="IPR036282">
    <property type="entry name" value="Glutathione-S-Trfase_C_sf"/>
</dbReference>
<name>A0AAJ0BVG3_9PEZI</name>
<dbReference type="Pfam" id="PF13409">
    <property type="entry name" value="GST_N_2"/>
    <property type="match status" value="1"/>
</dbReference>
<proteinExistence type="predicted"/>
<comment type="caution">
    <text evidence="3">The sequence shown here is derived from an EMBL/GenBank/DDBJ whole genome shotgun (WGS) entry which is preliminary data.</text>
</comment>
<evidence type="ECO:0000313" key="3">
    <source>
        <dbReference type="EMBL" id="KAK1765001.1"/>
    </source>
</evidence>
<dbReference type="SUPFAM" id="SSF52833">
    <property type="entry name" value="Thioredoxin-like"/>
    <property type="match status" value="1"/>
</dbReference>
<evidence type="ECO:0000313" key="4">
    <source>
        <dbReference type="Proteomes" id="UP001244011"/>
    </source>
</evidence>
<dbReference type="Gene3D" id="3.40.30.10">
    <property type="entry name" value="Glutaredoxin"/>
    <property type="match status" value="1"/>
</dbReference>
<feature type="domain" description="GST N-terminal" evidence="1">
    <location>
        <begin position="21"/>
        <end position="92"/>
    </location>
</feature>
<dbReference type="AlphaFoldDB" id="A0AAJ0BVG3"/>
<dbReference type="Pfam" id="PF22041">
    <property type="entry name" value="GST_C_7"/>
    <property type="match status" value="1"/>
</dbReference>
<dbReference type="Gene3D" id="1.20.1050.10">
    <property type="match status" value="1"/>
</dbReference>
<gene>
    <name evidence="3" type="ORF">QBC33DRAFT_579930</name>
</gene>
<evidence type="ECO:0000259" key="1">
    <source>
        <dbReference type="Pfam" id="PF13409"/>
    </source>
</evidence>
<accession>A0AAJ0BVG3</accession>
<dbReference type="RefSeq" id="XP_060281214.1">
    <property type="nucleotide sequence ID" value="XM_060431170.1"/>
</dbReference>
<keyword evidence="4" id="KW-1185">Reference proteome</keyword>
<organism evidence="3 4">
    <name type="scientific">Phialemonium atrogriseum</name>
    <dbReference type="NCBI Taxonomy" id="1093897"/>
    <lineage>
        <taxon>Eukaryota</taxon>
        <taxon>Fungi</taxon>
        <taxon>Dikarya</taxon>
        <taxon>Ascomycota</taxon>
        <taxon>Pezizomycotina</taxon>
        <taxon>Sordariomycetes</taxon>
        <taxon>Sordariomycetidae</taxon>
        <taxon>Cephalothecales</taxon>
        <taxon>Cephalothecaceae</taxon>
        <taxon>Phialemonium</taxon>
    </lineage>
</organism>
<dbReference type="EMBL" id="MU839017">
    <property type="protein sequence ID" value="KAK1765001.1"/>
    <property type="molecule type" value="Genomic_DNA"/>
</dbReference>